<dbReference type="Proteomes" id="UP000823046">
    <property type="component" value="Unassembled WGS sequence"/>
</dbReference>
<dbReference type="InterPro" id="IPR003100">
    <property type="entry name" value="PAZ_dom"/>
</dbReference>
<dbReference type="InterPro" id="IPR036085">
    <property type="entry name" value="PAZ_dom_sf"/>
</dbReference>
<comment type="caution">
    <text evidence="4">The sequence shown here is derived from an EMBL/GenBank/DDBJ whole genome shotgun (WGS) entry which is preliminary data.</text>
</comment>
<dbReference type="Gene3D" id="3.40.50.2300">
    <property type="match status" value="1"/>
</dbReference>
<sequence length="1106" mass="125510">MAERRHYFSRHGFSSESSSDRKRPYNESFVNVPLHEKSYHTRRDPQFHETGRHSVVEVKRGRRGPPSRGSINKSAQLDSRLLPFLHDSNPSLFANAFGFSLKSDATIFVFSVRLAGRDTALEPNDYKLKQRIMHCAKVREITKGQPDSFYFNDFLIVFDKCVESQLGVTNALLADFQDEVYDITFTQQGSITPSSFLEKGNVSIVSRFLTIVMNKVWQALRLSKIGRTQHLVDYTIDSNYAGKRQKPGWDIVLNPTASAGFLLVADPRNRLVETNSVQDFLGNNEFSFTEKGKLLKDRLCYTTYRSAFYRIDHVTGCNADEPIEYAQTVKFELKRPDAAIRTISIEDYLKETYDVTLRSRNSPLVVLKSISTRDKGNFVKIPAECLHLLCNSLPERGSFREIKGATDKIRETMEFRNLLDQEAATEILDRFKIQVSPQLFELSKYIKPLSNEGCIQWKGGKSGGNSNGYLGRDFATDLLKNYGLYSEVEIGKKWLPVVILDEKSSRDPIQRIYEDFMRIINSLPLAMSAPVVAAADNGAPYFKYSPTHALENPLQFKSSIKQKIRLHMQKHAIMAIIVLLPGEASSGNDKTQPIYQALKQCGFELDIPLQCLKWSTLKKFEGRCWSKLYCALQAKVWDAQHLHGIPWIFSSADTKGALVAGPFPDAKKIRTIAIATFPLHAQKSIGVAMTANSNPEHSRVLLAAGTSPIRHGQVIVNIEECFSKLWERLKMHSFEKNRQGIPVPPSTLLIYRSGISDGQFRLLTLHEIQGIREFLGKQLGLSLQALWDFCVIYLFVCTSHSGNAVEVKKAASLEQHGNSFVYSTVLGEDESLVEGHSIILESEIAMKKYFQIQTIGNEFGILLEEDFRKDTDLNWISLVSEMNFECLFIVMVYTNASGERKRAQSPLKMEHRSGIECFISFGDAKAFSNSKKHQISISRLVICREMAIIYLVAGKNILRFFEVGGGRVRVPDRGLYIEDGITRVTHTGERIDEFHLFCSNPDLGAPSPVNYQILLNESKWTTEFIAKITYRMCHLYYNWSGTVKRPHLLLLAQKFAEQLAMYCESPESLTRFASREDSNMVIQDYNERNKVLENVSSQLMCTCLPL</sequence>
<reference evidence="4 5" key="1">
    <citation type="journal article" date="2020" name="bioRxiv">
        <title>Metabolic contributions of an alphaproteobacterial endosymbiont in the apicomplexan Cardiosporidium cionae.</title>
        <authorList>
            <person name="Hunter E.S."/>
            <person name="Paight C.J."/>
            <person name="Lane C.E."/>
        </authorList>
    </citation>
    <scope>NUCLEOTIDE SEQUENCE [LARGE SCALE GENOMIC DNA]</scope>
    <source>
        <strain evidence="4">ESH_2018</strain>
    </source>
</reference>
<dbReference type="InterPro" id="IPR003165">
    <property type="entry name" value="Piwi"/>
</dbReference>
<evidence type="ECO:0000313" key="4">
    <source>
        <dbReference type="EMBL" id="KAF8823055.1"/>
    </source>
</evidence>
<evidence type="ECO:0000259" key="3">
    <source>
        <dbReference type="PROSITE" id="PS50822"/>
    </source>
</evidence>
<protein>
    <recommendedName>
        <fullName evidence="6">Piwi domain-containing protein</fullName>
    </recommendedName>
</protein>
<name>A0ABQ7JG90_9APIC</name>
<dbReference type="EMBL" id="JADAQX010000004">
    <property type="protein sequence ID" value="KAF8823055.1"/>
    <property type="molecule type" value="Genomic_DNA"/>
</dbReference>
<feature type="domain" description="PAZ" evidence="2">
    <location>
        <begin position="267"/>
        <end position="390"/>
    </location>
</feature>
<accession>A0ABQ7JG90</accession>
<dbReference type="PANTHER" id="PTHR22891">
    <property type="entry name" value="EUKARYOTIC TRANSLATION INITIATION FACTOR 2C"/>
    <property type="match status" value="1"/>
</dbReference>
<evidence type="ECO:0008006" key="6">
    <source>
        <dbReference type="Google" id="ProtNLM"/>
    </source>
</evidence>
<dbReference type="PROSITE" id="PS50822">
    <property type="entry name" value="PIWI"/>
    <property type="match status" value="1"/>
</dbReference>
<evidence type="ECO:0000259" key="2">
    <source>
        <dbReference type="PROSITE" id="PS50821"/>
    </source>
</evidence>
<evidence type="ECO:0000313" key="5">
    <source>
        <dbReference type="Proteomes" id="UP000823046"/>
    </source>
</evidence>
<dbReference type="InterPro" id="IPR036397">
    <property type="entry name" value="RNaseH_sf"/>
</dbReference>
<dbReference type="Pfam" id="PF02171">
    <property type="entry name" value="Piwi"/>
    <property type="match status" value="2"/>
</dbReference>
<keyword evidence="5" id="KW-1185">Reference proteome</keyword>
<evidence type="ECO:0000256" key="1">
    <source>
        <dbReference type="SAM" id="MobiDB-lite"/>
    </source>
</evidence>
<dbReference type="InterPro" id="IPR012337">
    <property type="entry name" value="RNaseH-like_sf"/>
</dbReference>
<dbReference type="SUPFAM" id="SSF53098">
    <property type="entry name" value="Ribonuclease H-like"/>
    <property type="match status" value="2"/>
</dbReference>
<dbReference type="SMART" id="SM00950">
    <property type="entry name" value="Piwi"/>
    <property type="match status" value="1"/>
</dbReference>
<dbReference type="Gene3D" id="2.170.260.10">
    <property type="entry name" value="paz domain"/>
    <property type="match status" value="1"/>
</dbReference>
<gene>
    <name evidence="4" type="ORF">IE077_000977</name>
</gene>
<dbReference type="PROSITE" id="PS50821">
    <property type="entry name" value="PAZ"/>
    <property type="match status" value="1"/>
</dbReference>
<dbReference type="SUPFAM" id="SSF101690">
    <property type="entry name" value="PAZ domain"/>
    <property type="match status" value="1"/>
</dbReference>
<feature type="region of interest" description="Disordered" evidence="1">
    <location>
        <begin position="1"/>
        <end position="27"/>
    </location>
</feature>
<proteinExistence type="predicted"/>
<organism evidence="4 5">
    <name type="scientific">Cardiosporidium cionae</name>
    <dbReference type="NCBI Taxonomy" id="476202"/>
    <lineage>
        <taxon>Eukaryota</taxon>
        <taxon>Sar</taxon>
        <taxon>Alveolata</taxon>
        <taxon>Apicomplexa</taxon>
        <taxon>Aconoidasida</taxon>
        <taxon>Nephromycida</taxon>
        <taxon>Cardiosporidium</taxon>
    </lineage>
</organism>
<dbReference type="Gene3D" id="3.30.420.10">
    <property type="entry name" value="Ribonuclease H-like superfamily/Ribonuclease H"/>
    <property type="match status" value="2"/>
</dbReference>
<feature type="domain" description="Piwi" evidence="3">
    <location>
        <begin position="1004"/>
        <end position="1064"/>
    </location>
</feature>